<evidence type="ECO:0000313" key="2">
    <source>
        <dbReference type="EMBL" id="EOM77571.1"/>
    </source>
</evidence>
<evidence type="ECO:0008006" key="4">
    <source>
        <dbReference type="Google" id="ProtNLM"/>
    </source>
</evidence>
<protein>
    <recommendedName>
        <fullName evidence="4">Pyridoxamine 5'-phosphate oxidase family protein</fullName>
    </recommendedName>
</protein>
<dbReference type="eggNOG" id="COG3467">
    <property type="taxonomic scope" value="Bacteria"/>
</dbReference>
<dbReference type="Gene3D" id="2.30.110.10">
    <property type="entry name" value="Electron Transport, Fmn-binding Protein, Chain A"/>
    <property type="match status" value="1"/>
</dbReference>
<dbReference type="InterPro" id="IPR012349">
    <property type="entry name" value="Split_barrel_FMN-bd"/>
</dbReference>
<dbReference type="InterPro" id="IPR024747">
    <property type="entry name" value="Pyridox_Oxase-rel"/>
</dbReference>
<feature type="region of interest" description="Disordered" evidence="1">
    <location>
        <begin position="1"/>
        <end position="55"/>
    </location>
</feature>
<name>R7WQH2_9NOCA</name>
<proteinExistence type="predicted"/>
<evidence type="ECO:0000256" key="1">
    <source>
        <dbReference type="SAM" id="MobiDB-lite"/>
    </source>
</evidence>
<dbReference type="SUPFAM" id="SSF50475">
    <property type="entry name" value="FMN-binding split barrel"/>
    <property type="match status" value="1"/>
</dbReference>
<accession>R7WQH2</accession>
<sequence length="177" mass="19373">MARSADHAGISATPDPRAGEWRRSAAAQRNGRREGTPMSDYENVTEHGGEHLTEPQCWEAMGDTGLGRIVIVADGKPEIFPINYAARGGKLFFRTAEGSKLAGLTLSPEVAFETDHADDSVAWSVVVHGTARTLTAFGEINEVDSLGLQAWEPTEKYNYVEITPREITGRRFERTPS</sequence>
<comment type="caution">
    <text evidence="2">The sequence shown here is derived from an EMBL/GenBank/DDBJ whole genome shotgun (WGS) entry which is preliminary data.</text>
</comment>
<dbReference type="Proteomes" id="UP000013525">
    <property type="component" value="Unassembled WGS sequence"/>
</dbReference>
<reference evidence="2 3" key="1">
    <citation type="journal article" date="2013" name="Genome Announc.">
        <title>Draft Genome Sequence of Rhodococcus rhodnii Strain LMG5362, a Symbiont of Rhodnius prolixus (Hemiptera, Reduviidae, Triatominae), the Principle Vector of Trypanosoma cruzi.</title>
        <authorList>
            <person name="Pachebat J.A."/>
            <person name="van Keulen G."/>
            <person name="Whitten M.M."/>
            <person name="Girdwood S."/>
            <person name="Del Sol R."/>
            <person name="Dyson P.J."/>
            <person name="Facey P.D."/>
        </authorList>
    </citation>
    <scope>NUCLEOTIDE SEQUENCE [LARGE SCALE GENOMIC DNA]</scope>
    <source>
        <strain evidence="2 3">LMG 5362</strain>
    </source>
</reference>
<keyword evidence="3" id="KW-1185">Reference proteome</keyword>
<dbReference type="AlphaFoldDB" id="R7WQH2"/>
<organism evidence="2 3">
    <name type="scientific">Rhodococcus rhodnii LMG 5362</name>
    <dbReference type="NCBI Taxonomy" id="1273125"/>
    <lineage>
        <taxon>Bacteria</taxon>
        <taxon>Bacillati</taxon>
        <taxon>Actinomycetota</taxon>
        <taxon>Actinomycetes</taxon>
        <taxon>Mycobacteriales</taxon>
        <taxon>Nocardiaceae</taxon>
        <taxon>Rhodococcus</taxon>
    </lineage>
</organism>
<feature type="compositionally biased region" description="Basic and acidic residues" evidence="1">
    <location>
        <begin position="44"/>
        <end position="53"/>
    </location>
</feature>
<dbReference type="EMBL" id="APMY01000032">
    <property type="protein sequence ID" value="EOM77571.1"/>
    <property type="molecule type" value="Genomic_DNA"/>
</dbReference>
<dbReference type="Pfam" id="PF12900">
    <property type="entry name" value="Pyridox_ox_2"/>
    <property type="match status" value="1"/>
</dbReference>
<evidence type="ECO:0000313" key="3">
    <source>
        <dbReference type="Proteomes" id="UP000013525"/>
    </source>
</evidence>
<gene>
    <name evidence="2" type="ORF">Rrhod_1076</name>
</gene>
<dbReference type="PATRIC" id="fig|1273125.3.peg.1037"/>